<dbReference type="Pfam" id="PF01261">
    <property type="entry name" value="AP_endonuc_2"/>
    <property type="match status" value="1"/>
</dbReference>
<dbReference type="SUPFAM" id="SSF51658">
    <property type="entry name" value="Xylose isomerase-like"/>
    <property type="match status" value="1"/>
</dbReference>
<dbReference type="InterPro" id="IPR050312">
    <property type="entry name" value="IolE/XylAMocC-like"/>
</dbReference>
<reference evidence="2 3" key="1">
    <citation type="submission" date="2019-01" db="EMBL/GenBank/DDBJ databases">
        <title>Genome sequences of Streptomyces and Rhizobium isolates collected from root and soil.</title>
        <authorList>
            <person name="Chhettri S."/>
            <person name="Sevigny J.L."/>
            <person name="Sen A."/>
            <person name="Ennis N."/>
            <person name="Tisa L."/>
        </authorList>
    </citation>
    <scope>NUCLEOTIDE SEQUENCE [LARGE SCALE GENOMIC DNA]</scope>
    <source>
        <strain evidence="2 3">San01</strain>
    </source>
</reference>
<evidence type="ECO:0000313" key="3">
    <source>
        <dbReference type="Proteomes" id="UP000283128"/>
    </source>
</evidence>
<accession>A0A437PN31</accession>
<dbReference type="InterPro" id="IPR013022">
    <property type="entry name" value="Xyl_isomerase-like_TIM-brl"/>
</dbReference>
<proteinExistence type="predicted"/>
<protein>
    <submittedName>
        <fullName evidence="2">Sugar phosphate isomerase/epimerase</fullName>
    </submittedName>
</protein>
<evidence type="ECO:0000259" key="1">
    <source>
        <dbReference type="Pfam" id="PF01261"/>
    </source>
</evidence>
<organism evidence="2 3">
    <name type="scientific">Streptomyces antnestii</name>
    <dbReference type="NCBI Taxonomy" id="2494256"/>
    <lineage>
        <taxon>Bacteria</taxon>
        <taxon>Bacillati</taxon>
        <taxon>Actinomycetota</taxon>
        <taxon>Actinomycetes</taxon>
        <taxon>Kitasatosporales</taxon>
        <taxon>Streptomycetaceae</taxon>
        <taxon>Streptomyces</taxon>
    </lineage>
</organism>
<dbReference type="AlphaFoldDB" id="A0A437PN31"/>
<keyword evidence="3" id="KW-1185">Reference proteome</keyword>
<dbReference type="Gene3D" id="3.20.20.150">
    <property type="entry name" value="Divalent-metal-dependent TIM barrel enzymes"/>
    <property type="match status" value="1"/>
</dbReference>
<name>A0A437PN31_9ACTN</name>
<dbReference type="RefSeq" id="WP_127828978.1">
    <property type="nucleotide sequence ID" value="NZ_RZYA01000007.1"/>
</dbReference>
<comment type="caution">
    <text evidence="2">The sequence shown here is derived from an EMBL/GenBank/DDBJ whole genome shotgun (WGS) entry which is preliminary data.</text>
</comment>
<keyword evidence="2" id="KW-0413">Isomerase</keyword>
<feature type="domain" description="Xylose isomerase-like TIM barrel" evidence="1">
    <location>
        <begin position="40"/>
        <end position="271"/>
    </location>
</feature>
<gene>
    <name evidence="2" type="ORF">EOT10_16500</name>
</gene>
<dbReference type="EMBL" id="RZYA01000007">
    <property type="protein sequence ID" value="RVU23682.1"/>
    <property type="molecule type" value="Genomic_DNA"/>
</dbReference>
<dbReference type="Proteomes" id="UP000283128">
    <property type="component" value="Unassembled WGS sequence"/>
</dbReference>
<dbReference type="OrthoDB" id="9815124at2"/>
<dbReference type="InterPro" id="IPR036237">
    <property type="entry name" value="Xyl_isomerase-like_sf"/>
</dbReference>
<dbReference type="PANTHER" id="PTHR12110">
    <property type="entry name" value="HYDROXYPYRUVATE ISOMERASE"/>
    <property type="match status" value="1"/>
</dbReference>
<sequence>MPADAPHALAPAPACAPALAPALALAGIGDEAGYGIHAQVAAVRALGWDTIELRTVDGIPLADLTEPAFAQVVAAVEDAGLRVVAVCSRIGGWSRSADQDVTADLAELRVLSRRCRTLGTRHVRIMSYPSGGLAEPLWRAAVIERTKALADHAERTGLSLLHENCAGWAGTSALRMRDLLDAVNSPALGLLFDTGNGIAYDYSAYDLLGEIIEWVRHVHIKDAITDAITDAECPAEAPRYCLPGHGQSRVADCLRLLLDAGYTGALSIEPHLAVVPHEGRRAPDAECAAAFTAHGRALTDLLAGLTAERPRSAAATGGAR</sequence>
<dbReference type="GO" id="GO:0016853">
    <property type="term" value="F:isomerase activity"/>
    <property type="evidence" value="ECO:0007669"/>
    <property type="project" value="UniProtKB-KW"/>
</dbReference>
<evidence type="ECO:0000313" key="2">
    <source>
        <dbReference type="EMBL" id="RVU23682.1"/>
    </source>
</evidence>